<sequence>MALRAKIEESPIAGEIKMSYGRDFYQEEVRSTGLAMIRDGWDMEGEQLILDFVHEHYPMRVKDELTWINKMMHYLAVVTDTFIDNLHAEGYRFLQGNVDMPNEHAIFYPVHELDAFGKLSQELGMNTIVDLKISNQLEQLQGWIYYRSGSN</sequence>
<name>A0A654DHA4_SPHMU</name>
<accession>A0A654DHA4</accession>
<evidence type="ECO:0000313" key="1">
    <source>
        <dbReference type="EMBL" id="VXD05339.1"/>
    </source>
</evidence>
<evidence type="ECO:0000313" key="2">
    <source>
        <dbReference type="Proteomes" id="UP000432350"/>
    </source>
</evidence>
<reference evidence="1 2" key="1">
    <citation type="submission" date="2019-10" db="EMBL/GenBank/DDBJ databases">
        <authorList>
            <person name="Karimi E."/>
        </authorList>
    </citation>
    <scope>NUCLEOTIDE SEQUENCE [LARGE SCALE GENOMIC DNA]</scope>
    <source>
        <strain evidence="1 2">Sphingobacterium sp. 8BC</strain>
    </source>
</reference>
<organism evidence="1 2">
    <name type="scientific">Sphingobacterium multivorum</name>
    <dbReference type="NCBI Taxonomy" id="28454"/>
    <lineage>
        <taxon>Bacteria</taxon>
        <taxon>Pseudomonadati</taxon>
        <taxon>Bacteroidota</taxon>
        <taxon>Sphingobacteriia</taxon>
        <taxon>Sphingobacteriales</taxon>
        <taxon>Sphingobacteriaceae</taxon>
        <taxon>Sphingobacterium</taxon>
    </lineage>
</organism>
<gene>
    <name evidence="1" type="ORF">SPHINGO8BC_60470</name>
</gene>
<dbReference type="Proteomes" id="UP000432350">
    <property type="component" value="Unassembled WGS sequence"/>
</dbReference>
<dbReference type="AlphaFoldDB" id="A0A654DHA4"/>
<protein>
    <submittedName>
        <fullName evidence="1">Uncharacterized protein</fullName>
    </submittedName>
</protein>
<proteinExistence type="predicted"/>
<dbReference type="EMBL" id="CABWMV010000025">
    <property type="protein sequence ID" value="VXD05339.1"/>
    <property type="molecule type" value="Genomic_DNA"/>
</dbReference>